<evidence type="ECO:0000259" key="10">
    <source>
        <dbReference type="SMART" id="SM00481"/>
    </source>
</evidence>
<reference evidence="11 12" key="1">
    <citation type="submission" date="2018-03" db="EMBL/GenBank/DDBJ databases">
        <title>Aeromonas veronii whole genome sequencing and analysis.</title>
        <authorList>
            <person name="Xie H."/>
            <person name="Liu T."/>
            <person name="Wang K."/>
        </authorList>
    </citation>
    <scope>NUCLEOTIDE SEQUENCE [LARGE SCALE GENOMIC DNA]</scope>
    <source>
        <strain evidence="11 12">XH.VA.1</strain>
    </source>
</reference>
<dbReference type="SUPFAM" id="SSF89550">
    <property type="entry name" value="PHP domain-like"/>
    <property type="match status" value="1"/>
</dbReference>
<evidence type="ECO:0000256" key="2">
    <source>
        <dbReference type="ARBA" id="ARBA00012417"/>
    </source>
</evidence>
<evidence type="ECO:0000256" key="4">
    <source>
        <dbReference type="ARBA" id="ARBA00022490"/>
    </source>
</evidence>
<keyword evidence="7" id="KW-0235">DNA replication</keyword>
<sequence>MQNNNFVHLSLHTEFSLNDSLVRVKPLMSAVKDRGMCAVGISDASNMFAAIRFYSSAMGKGIKPIISSELTVVNQTMSGKLTLICQNDKGYKNLIELVSRGYDESQIRPAIFREEWLESQTEGLIALSGGREGMLGKLLLSDRKVDAVRLAQKYMGMYPDRFYIELQRVGHPDDDKYVDQACRLAVHLGLPVVATNGVRFIDKEDFKAHEIRAAIAEKMSVSEFRRVHQFKYTQEQYLKSPAEMATLFRDIPSAIENTVAISHRCSIDITLGKNYLPSFPVPDGMTEATFLSTAAKKGLEERLVYLYGKNNPDIAEIRKKYDERIDFELNVINQMGFPGYFLIVSDFIQWSKDNNIPVGPGRGSGAGSLVAYALKITDLDPLKYDLLFERFLNPERVSMPDFDVDFCMDRREEVIKYVADKYGHKAVSQIITFGTMAAKMVVRDVARALGYPYQVGNRISQMIPGRPGVKLSEAMDESADFQAVYQNDPEVREVYDLSLKLEGITRQTGKHAGGVIISPTKLTDFTPTYSEPDGSSFVSQFDKNDVEYAGLVKFDFLGLRTLTIVQGAVDAINAKKRKKGEPDVDILAIPMDDHAVFKSLQNGDTTAVFQVESKGMKDLLKRLKPDCFEDLIALVALYRPGPLESGMVDNFINRKHGREELAFPDPNYQHESLRTILEPTYGIILYQEQVMQIAQVLAGYTLGGADMLRRAMGKKKPEEMEKQRSVFKEGAIKNGVDGDLAMKIFDLVEKFAGYGFNKSHSAAYALISYQTAWLKEHYPSEFMAAVLSSGMGDTEKVVTYINECRKMNLDIVPPKINISERKFFASSEKEIVYGLEAIKGMGATALEAILEERKLNGEFKSLTDLCMRCNPNKRTFEAAIQAGVLDGLGPNRAALMMKFQDAQLIGKQAKKTLEIPQDDMFGSIIDDNDLIDFKGIPDWTDKVRLAGERKTLGLFLTGHPMDEYENEVASFTDGKLAEITEITVESGADGEAAEVKQFKPKPVKVAGLIMDVNIKEGKQGHSAYLVLDDKSRQIEVAVYTKTYDECANMLRQDAIVVIDGSLRYDRVSGRHKIVAYNVKSIDMIREEKVSHIMLNISLSDLTPEKIAKLKEITTNQPEGGCQIMASHMVGGQQKVVSLGNKKLRMNDALIASLSDLFGKDSVSVEYKSEGKQQINKAEIAKAQAESMIRIGNETRKERHGRISTLLYEAERAMG</sequence>
<dbReference type="InterPro" id="IPR011708">
    <property type="entry name" value="DNA_pol3_alpha_NTPase_dom"/>
</dbReference>
<keyword evidence="5" id="KW-0808">Transferase</keyword>
<evidence type="ECO:0000256" key="8">
    <source>
        <dbReference type="ARBA" id="ARBA00022932"/>
    </source>
</evidence>
<dbReference type="InterPro" id="IPR029460">
    <property type="entry name" value="DNAPol_HHH"/>
</dbReference>
<comment type="subcellular location">
    <subcellularLocation>
        <location evidence="1">Cytoplasm</location>
    </subcellularLocation>
</comment>
<dbReference type="GO" id="GO:0003887">
    <property type="term" value="F:DNA-directed DNA polymerase activity"/>
    <property type="evidence" value="ECO:0007669"/>
    <property type="project" value="UniProtKB-KW"/>
</dbReference>
<dbReference type="Gene3D" id="3.20.20.140">
    <property type="entry name" value="Metal-dependent hydrolases"/>
    <property type="match status" value="1"/>
</dbReference>
<evidence type="ECO:0000256" key="9">
    <source>
        <dbReference type="ARBA" id="ARBA00049244"/>
    </source>
</evidence>
<dbReference type="PANTHER" id="PTHR32294:SF0">
    <property type="entry name" value="DNA POLYMERASE III SUBUNIT ALPHA"/>
    <property type="match status" value="1"/>
</dbReference>
<dbReference type="GO" id="GO:0005737">
    <property type="term" value="C:cytoplasm"/>
    <property type="evidence" value="ECO:0007669"/>
    <property type="project" value="UniProtKB-SubCell"/>
</dbReference>
<dbReference type="InterPro" id="IPR003141">
    <property type="entry name" value="Pol/His_phosphatase_N"/>
</dbReference>
<dbReference type="NCBIfam" id="NF004226">
    <property type="entry name" value="PRK05673.1"/>
    <property type="match status" value="1"/>
</dbReference>
<evidence type="ECO:0000313" key="11">
    <source>
        <dbReference type="EMBL" id="PTH80161.1"/>
    </source>
</evidence>
<dbReference type="Pfam" id="PF14579">
    <property type="entry name" value="HHH_6"/>
    <property type="match status" value="1"/>
</dbReference>
<dbReference type="InterPro" id="IPR004805">
    <property type="entry name" value="DnaE2/DnaE/PolC"/>
</dbReference>
<keyword evidence="4" id="KW-0963">Cytoplasm</keyword>
<dbReference type="GO" id="GO:0008408">
    <property type="term" value="F:3'-5' exonuclease activity"/>
    <property type="evidence" value="ECO:0007669"/>
    <property type="project" value="InterPro"/>
</dbReference>
<organism evidence="11 12">
    <name type="scientific">Aeromonas veronii</name>
    <dbReference type="NCBI Taxonomy" id="654"/>
    <lineage>
        <taxon>Bacteria</taxon>
        <taxon>Pseudomonadati</taxon>
        <taxon>Pseudomonadota</taxon>
        <taxon>Gammaproteobacteria</taxon>
        <taxon>Aeromonadales</taxon>
        <taxon>Aeromonadaceae</taxon>
        <taxon>Aeromonas</taxon>
    </lineage>
</organism>
<evidence type="ECO:0000256" key="7">
    <source>
        <dbReference type="ARBA" id="ARBA00022705"/>
    </source>
</evidence>
<keyword evidence="8" id="KW-0239">DNA-directed DNA polymerase</keyword>
<dbReference type="AlphaFoldDB" id="A0A2T4N003"/>
<evidence type="ECO:0000256" key="6">
    <source>
        <dbReference type="ARBA" id="ARBA00022695"/>
    </source>
</evidence>
<dbReference type="Gene3D" id="1.10.150.870">
    <property type="match status" value="1"/>
</dbReference>
<dbReference type="CDD" id="cd07433">
    <property type="entry name" value="PHP_PolIIIA_DnaE1"/>
    <property type="match status" value="1"/>
</dbReference>
<comment type="caution">
    <text evidence="11">The sequence shown here is derived from an EMBL/GenBank/DDBJ whole genome shotgun (WGS) entry which is preliminary data.</text>
</comment>
<gene>
    <name evidence="11" type="ORF">DAA48_16530</name>
</gene>
<evidence type="ECO:0000313" key="12">
    <source>
        <dbReference type="Proteomes" id="UP000241986"/>
    </source>
</evidence>
<dbReference type="PANTHER" id="PTHR32294">
    <property type="entry name" value="DNA POLYMERASE III SUBUNIT ALPHA"/>
    <property type="match status" value="1"/>
</dbReference>
<dbReference type="CDD" id="cd04485">
    <property type="entry name" value="DnaE_OBF"/>
    <property type="match status" value="1"/>
</dbReference>
<dbReference type="GO" id="GO:0006260">
    <property type="term" value="P:DNA replication"/>
    <property type="evidence" value="ECO:0007669"/>
    <property type="project" value="UniProtKB-KW"/>
</dbReference>
<dbReference type="InterPro" id="IPR041931">
    <property type="entry name" value="DNA_pol3_alpha_thumb_dom"/>
</dbReference>
<dbReference type="EC" id="2.7.7.7" evidence="2"/>
<dbReference type="NCBIfam" id="TIGR00594">
    <property type="entry name" value="polc"/>
    <property type="match status" value="1"/>
</dbReference>
<dbReference type="InterPro" id="IPR049821">
    <property type="entry name" value="PolIIIA_DnaE1_PHP"/>
</dbReference>
<dbReference type="Pfam" id="PF17657">
    <property type="entry name" value="DNA_pol3_finger"/>
    <property type="match status" value="1"/>
</dbReference>
<accession>A0A2T4N003</accession>
<dbReference type="InterPro" id="IPR040982">
    <property type="entry name" value="DNA_pol3_finger"/>
</dbReference>
<comment type="catalytic activity">
    <reaction evidence="9">
        <text>DNA(n) + a 2'-deoxyribonucleoside 5'-triphosphate = DNA(n+1) + diphosphate</text>
        <dbReference type="Rhea" id="RHEA:22508"/>
        <dbReference type="Rhea" id="RHEA-COMP:17339"/>
        <dbReference type="Rhea" id="RHEA-COMP:17340"/>
        <dbReference type="ChEBI" id="CHEBI:33019"/>
        <dbReference type="ChEBI" id="CHEBI:61560"/>
        <dbReference type="ChEBI" id="CHEBI:173112"/>
        <dbReference type="EC" id="2.7.7.7"/>
    </reaction>
</comment>
<dbReference type="Gene3D" id="1.10.10.1600">
    <property type="entry name" value="Bacterial DNA polymerase III alpha subunit, thumb domain"/>
    <property type="match status" value="1"/>
</dbReference>
<dbReference type="Proteomes" id="UP000241986">
    <property type="component" value="Unassembled WGS sequence"/>
</dbReference>
<evidence type="ECO:0000256" key="1">
    <source>
        <dbReference type="ARBA" id="ARBA00004496"/>
    </source>
</evidence>
<protein>
    <recommendedName>
        <fullName evidence="3">DNA polymerase III subunit alpha</fullName>
        <ecNumber evidence="2">2.7.7.7</ecNumber>
    </recommendedName>
</protein>
<dbReference type="SMART" id="SM00481">
    <property type="entry name" value="POLIIIAc"/>
    <property type="match status" value="1"/>
</dbReference>
<dbReference type="InterPro" id="IPR016195">
    <property type="entry name" value="Pol/histidinol_Pase-like"/>
</dbReference>
<evidence type="ECO:0000256" key="3">
    <source>
        <dbReference type="ARBA" id="ARBA00019114"/>
    </source>
</evidence>
<evidence type="ECO:0000256" key="5">
    <source>
        <dbReference type="ARBA" id="ARBA00022679"/>
    </source>
</evidence>
<dbReference type="Pfam" id="PF07733">
    <property type="entry name" value="DNA_pol3_alpha"/>
    <property type="match status" value="1"/>
</dbReference>
<dbReference type="RefSeq" id="WP_107684044.1">
    <property type="nucleotide sequence ID" value="NZ_PZKL01000037.1"/>
</dbReference>
<proteinExistence type="predicted"/>
<name>A0A2T4N003_AERVE</name>
<keyword evidence="6" id="KW-0548">Nucleotidyltransferase</keyword>
<dbReference type="EMBL" id="PZKL01000037">
    <property type="protein sequence ID" value="PTH80161.1"/>
    <property type="molecule type" value="Genomic_DNA"/>
</dbReference>
<dbReference type="Pfam" id="PF02811">
    <property type="entry name" value="PHP"/>
    <property type="match status" value="1"/>
</dbReference>
<dbReference type="InterPro" id="IPR004013">
    <property type="entry name" value="PHP_dom"/>
</dbReference>
<feature type="domain" description="Polymerase/histidinol phosphatase N-terminal" evidence="10">
    <location>
        <begin position="7"/>
        <end position="74"/>
    </location>
</feature>